<dbReference type="SUPFAM" id="SSF54909">
    <property type="entry name" value="Dimeric alpha+beta barrel"/>
    <property type="match status" value="1"/>
</dbReference>
<accession>A0AAJ0C657</accession>
<dbReference type="InterPro" id="IPR051807">
    <property type="entry name" value="Sec-metab_biosynth-assoc"/>
</dbReference>
<comment type="caution">
    <text evidence="2">The sequence shown here is derived from an EMBL/GenBank/DDBJ whole genome shotgun (WGS) entry which is preliminary data.</text>
</comment>
<evidence type="ECO:0000313" key="3">
    <source>
        <dbReference type="Proteomes" id="UP001244011"/>
    </source>
</evidence>
<evidence type="ECO:0000313" key="2">
    <source>
        <dbReference type="EMBL" id="KAK1770889.1"/>
    </source>
</evidence>
<dbReference type="InterPro" id="IPR011008">
    <property type="entry name" value="Dimeric_a/b-barrel"/>
</dbReference>
<feature type="domain" description="YCII-related" evidence="1">
    <location>
        <begin position="50"/>
        <end position="136"/>
    </location>
</feature>
<gene>
    <name evidence="2" type="ORF">QBC33DRAFT_526064</name>
</gene>
<dbReference type="GeneID" id="85310058"/>
<dbReference type="InterPro" id="IPR005545">
    <property type="entry name" value="YCII"/>
</dbReference>
<keyword evidence="3" id="KW-1185">Reference proteome</keyword>
<name>A0AAJ0C657_9PEZI</name>
<organism evidence="2 3">
    <name type="scientific">Phialemonium atrogriseum</name>
    <dbReference type="NCBI Taxonomy" id="1093897"/>
    <lineage>
        <taxon>Eukaryota</taxon>
        <taxon>Fungi</taxon>
        <taxon>Dikarya</taxon>
        <taxon>Ascomycota</taxon>
        <taxon>Pezizomycotina</taxon>
        <taxon>Sordariomycetes</taxon>
        <taxon>Sordariomycetidae</taxon>
        <taxon>Cephalothecales</taxon>
        <taxon>Cephalothecaceae</taxon>
        <taxon>Phialemonium</taxon>
    </lineage>
</organism>
<dbReference type="RefSeq" id="XP_060287102.1">
    <property type="nucleotide sequence ID" value="XM_060426871.1"/>
</dbReference>
<dbReference type="Proteomes" id="UP001244011">
    <property type="component" value="Unassembled WGS sequence"/>
</dbReference>
<sequence length="152" mass="17153">MALRLTTLRLPTHPIWPTALVPRILLPRIPAPSRFRAMSSSAAPARKYEWLVVVPDHPGMQQKRIEVRSQHLTNMKPFVESGQWKMGGAVLTEVPADDEPTSLKFAGSTVVVIAESKEEIITMMKNDIYGKTGVWDIENAQMWPFKCAFRNP</sequence>
<proteinExistence type="predicted"/>
<dbReference type="EMBL" id="MU838999">
    <property type="protein sequence ID" value="KAK1770889.1"/>
    <property type="molecule type" value="Genomic_DNA"/>
</dbReference>
<dbReference type="AlphaFoldDB" id="A0AAJ0C657"/>
<dbReference type="Pfam" id="PF03795">
    <property type="entry name" value="YCII"/>
    <property type="match status" value="1"/>
</dbReference>
<evidence type="ECO:0000259" key="1">
    <source>
        <dbReference type="Pfam" id="PF03795"/>
    </source>
</evidence>
<dbReference type="PANTHER" id="PTHR33606:SF3">
    <property type="entry name" value="PROTEIN YCII"/>
    <property type="match status" value="1"/>
</dbReference>
<protein>
    <recommendedName>
        <fullName evidence="1">YCII-related domain-containing protein</fullName>
    </recommendedName>
</protein>
<dbReference type="Gene3D" id="3.30.70.1060">
    <property type="entry name" value="Dimeric alpha+beta barrel"/>
    <property type="match status" value="1"/>
</dbReference>
<reference evidence="2" key="1">
    <citation type="submission" date="2023-06" db="EMBL/GenBank/DDBJ databases">
        <title>Genome-scale phylogeny and comparative genomics of the fungal order Sordariales.</title>
        <authorList>
            <consortium name="Lawrence Berkeley National Laboratory"/>
            <person name="Hensen N."/>
            <person name="Bonometti L."/>
            <person name="Westerberg I."/>
            <person name="Brannstrom I.O."/>
            <person name="Guillou S."/>
            <person name="Cros-Aarteil S."/>
            <person name="Calhoun S."/>
            <person name="Haridas S."/>
            <person name="Kuo A."/>
            <person name="Mondo S."/>
            <person name="Pangilinan J."/>
            <person name="Riley R."/>
            <person name="Labutti K."/>
            <person name="Andreopoulos B."/>
            <person name="Lipzen A."/>
            <person name="Chen C."/>
            <person name="Yanf M."/>
            <person name="Daum C."/>
            <person name="Ng V."/>
            <person name="Clum A."/>
            <person name="Steindorff A."/>
            <person name="Ohm R."/>
            <person name="Martin F."/>
            <person name="Silar P."/>
            <person name="Natvig D."/>
            <person name="Lalanne C."/>
            <person name="Gautier V."/>
            <person name="Ament-Velasquez S.L."/>
            <person name="Kruys A."/>
            <person name="Hutchinson M.I."/>
            <person name="Powell A.J."/>
            <person name="Barry K."/>
            <person name="Miller A.N."/>
            <person name="Grigoriev I.V."/>
            <person name="Debuchy R."/>
            <person name="Gladieux P."/>
            <person name="Thoren M.H."/>
            <person name="Johannesson H."/>
        </authorList>
    </citation>
    <scope>NUCLEOTIDE SEQUENCE</scope>
    <source>
        <strain evidence="2">8032-3</strain>
    </source>
</reference>
<dbReference type="PANTHER" id="PTHR33606">
    <property type="entry name" value="PROTEIN YCII"/>
    <property type="match status" value="1"/>
</dbReference>